<reference evidence="1 2" key="1">
    <citation type="submission" date="2024-01" db="EMBL/GenBank/DDBJ databases">
        <title>The complete chloroplast genome sequence of Lithospermum erythrorhizon: insights into the phylogenetic relationship among Boraginaceae species and the maternal lineages of purple gromwells.</title>
        <authorList>
            <person name="Okada T."/>
            <person name="Watanabe K."/>
        </authorList>
    </citation>
    <scope>NUCLEOTIDE SEQUENCE [LARGE SCALE GENOMIC DNA]</scope>
</reference>
<name>A0AAV3PJR4_LITER</name>
<dbReference type="Proteomes" id="UP001454036">
    <property type="component" value="Unassembled WGS sequence"/>
</dbReference>
<evidence type="ECO:0000313" key="1">
    <source>
        <dbReference type="EMBL" id="GAA0151363.1"/>
    </source>
</evidence>
<keyword evidence="2" id="KW-1185">Reference proteome</keyword>
<proteinExistence type="predicted"/>
<comment type="caution">
    <text evidence="1">The sequence shown here is derived from an EMBL/GenBank/DDBJ whole genome shotgun (WGS) entry which is preliminary data.</text>
</comment>
<dbReference type="EMBL" id="BAABME010001770">
    <property type="protein sequence ID" value="GAA0151363.1"/>
    <property type="molecule type" value="Genomic_DNA"/>
</dbReference>
<gene>
    <name evidence="1" type="ORF">LIER_10097</name>
</gene>
<evidence type="ECO:0000313" key="2">
    <source>
        <dbReference type="Proteomes" id="UP001454036"/>
    </source>
</evidence>
<sequence>MDEINPTIPLFFNMDNTLHFGSLASFPSAQSFKICIENKPDKIDEAIGFRFFGEPKWLRNLPRNLGFPQGILFNRRLLQPLLLYQKKDPPFSNVPDEEALKDTTGLHLFASESLPEEEYDSAPKAKT</sequence>
<organism evidence="1 2">
    <name type="scientific">Lithospermum erythrorhizon</name>
    <name type="common">Purple gromwell</name>
    <name type="synonym">Lithospermum officinale var. erythrorhizon</name>
    <dbReference type="NCBI Taxonomy" id="34254"/>
    <lineage>
        <taxon>Eukaryota</taxon>
        <taxon>Viridiplantae</taxon>
        <taxon>Streptophyta</taxon>
        <taxon>Embryophyta</taxon>
        <taxon>Tracheophyta</taxon>
        <taxon>Spermatophyta</taxon>
        <taxon>Magnoliopsida</taxon>
        <taxon>eudicotyledons</taxon>
        <taxon>Gunneridae</taxon>
        <taxon>Pentapetalae</taxon>
        <taxon>asterids</taxon>
        <taxon>lamiids</taxon>
        <taxon>Boraginales</taxon>
        <taxon>Boraginaceae</taxon>
        <taxon>Boraginoideae</taxon>
        <taxon>Lithospermeae</taxon>
        <taxon>Lithospermum</taxon>
    </lineage>
</organism>
<protein>
    <submittedName>
        <fullName evidence="1">Uncharacterized protein</fullName>
    </submittedName>
</protein>
<accession>A0AAV3PJR4</accession>
<dbReference type="AlphaFoldDB" id="A0AAV3PJR4"/>